<dbReference type="OrthoDB" id="5421607at2759"/>
<reference evidence="11 12" key="1">
    <citation type="journal article" date="2016" name="Mol. Biol. Evol.">
        <title>Comparative Genomics of Early-Diverging Mushroom-Forming Fungi Provides Insights into the Origins of Lignocellulose Decay Capabilities.</title>
        <authorList>
            <person name="Nagy L.G."/>
            <person name="Riley R."/>
            <person name="Tritt A."/>
            <person name="Adam C."/>
            <person name="Daum C."/>
            <person name="Floudas D."/>
            <person name="Sun H."/>
            <person name="Yadav J.S."/>
            <person name="Pangilinan J."/>
            <person name="Larsson K.H."/>
            <person name="Matsuura K."/>
            <person name="Barry K."/>
            <person name="Labutti K."/>
            <person name="Kuo R."/>
            <person name="Ohm R.A."/>
            <person name="Bhattacharya S.S."/>
            <person name="Shirouzu T."/>
            <person name="Yoshinaga Y."/>
            <person name="Martin F.M."/>
            <person name="Grigoriev I.V."/>
            <person name="Hibbett D.S."/>
        </authorList>
    </citation>
    <scope>NUCLEOTIDE SEQUENCE [LARGE SCALE GENOMIC DNA]</scope>
    <source>
        <strain evidence="11 12">CBS 109695</strain>
    </source>
</reference>
<organism evidence="11 12">
    <name type="scientific">Athelia psychrophila</name>
    <dbReference type="NCBI Taxonomy" id="1759441"/>
    <lineage>
        <taxon>Eukaryota</taxon>
        <taxon>Fungi</taxon>
        <taxon>Dikarya</taxon>
        <taxon>Basidiomycota</taxon>
        <taxon>Agaricomycotina</taxon>
        <taxon>Agaricomycetes</taxon>
        <taxon>Agaricomycetidae</taxon>
        <taxon>Atheliales</taxon>
        <taxon>Atheliaceae</taxon>
        <taxon>Athelia</taxon>
    </lineage>
</organism>
<feature type="region of interest" description="Disordered" evidence="9">
    <location>
        <begin position="1"/>
        <end position="44"/>
    </location>
</feature>
<dbReference type="Proteomes" id="UP000076532">
    <property type="component" value="Unassembled WGS sequence"/>
</dbReference>
<dbReference type="GO" id="GO:0008312">
    <property type="term" value="F:7S RNA binding"/>
    <property type="evidence" value="ECO:0007669"/>
    <property type="project" value="InterPro"/>
</dbReference>
<evidence type="ECO:0000256" key="7">
    <source>
        <dbReference type="ARBA" id="ARBA00023135"/>
    </source>
</evidence>
<keyword evidence="12" id="KW-1185">Reference proteome</keyword>
<protein>
    <recommendedName>
        <fullName evidence="4">Signal recognition particle subunit SRP72</fullName>
    </recommendedName>
</protein>
<keyword evidence="5" id="KW-0963">Cytoplasm</keyword>
<evidence type="ECO:0000259" key="10">
    <source>
        <dbReference type="Pfam" id="PF08492"/>
    </source>
</evidence>
<dbReference type="PANTHER" id="PTHR14094:SF9">
    <property type="entry name" value="SIGNAL RECOGNITION PARTICLE SUBUNIT SRP72"/>
    <property type="match status" value="1"/>
</dbReference>
<keyword evidence="6" id="KW-0256">Endoplasmic reticulum</keyword>
<sequence>MAPKPNPSTGPQTSAQRPTKSNSSQLSKERKAAASRPKQPTPVPERLKRLFTSLCAQIDGGHFVNAVKSCDKILRLAPGDKDALQTKLFLLLQTEQYGAALSLIGSDNDDSHIYAKTYSVYRLQHEAEATEGLDALKKEEGDEDVERGAMHLEAQLNYRRGSYQTAVDLYNDLLDTAEPNSEEHSDILTNLTAAQKHLDFINTEYLHAIDALPTAVTSTLETNPPPAHPSTSQATAAIVSSSSTVAPAPAQPKKARASRLPKGVVPGVTPPPDPERWLKKSERSTFGQGRKRKGGGGGGGGASQGSALEPSGGAVSVPTKSAVTAGKGKKKK</sequence>
<dbReference type="PANTHER" id="PTHR14094">
    <property type="entry name" value="SIGNAL RECOGNITION PARTICLE 72"/>
    <property type="match status" value="1"/>
</dbReference>
<gene>
    <name evidence="11" type="ORF">FIBSPDRAFT_762601</name>
</gene>
<feature type="domain" description="Signal recognition particle SRP72 subunit RNA-binding" evidence="10">
    <location>
        <begin position="249"/>
        <end position="286"/>
    </location>
</feature>
<evidence type="ECO:0000256" key="8">
    <source>
        <dbReference type="ARBA" id="ARBA00023274"/>
    </source>
</evidence>
<dbReference type="InterPro" id="IPR013699">
    <property type="entry name" value="Signal_recog_part_SRP72_RNA-bd"/>
</dbReference>
<evidence type="ECO:0000256" key="4">
    <source>
        <dbReference type="ARBA" id="ARBA00018350"/>
    </source>
</evidence>
<feature type="compositionally biased region" description="Low complexity" evidence="9">
    <location>
        <begin position="230"/>
        <end position="252"/>
    </location>
</feature>
<dbReference type="InterPro" id="IPR011990">
    <property type="entry name" value="TPR-like_helical_dom_sf"/>
</dbReference>
<evidence type="ECO:0000256" key="2">
    <source>
        <dbReference type="ARBA" id="ARBA00004496"/>
    </source>
</evidence>
<dbReference type="GO" id="GO:0043022">
    <property type="term" value="F:ribosome binding"/>
    <property type="evidence" value="ECO:0007669"/>
    <property type="project" value="TreeGrafter"/>
</dbReference>
<dbReference type="Pfam" id="PF08492">
    <property type="entry name" value="SRP72"/>
    <property type="match status" value="1"/>
</dbReference>
<evidence type="ECO:0000256" key="1">
    <source>
        <dbReference type="ARBA" id="ARBA00004240"/>
    </source>
</evidence>
<evidence type="ECO:0000313" key="12">
    <source>
        <dbReference type="Proteomes" id="UP000076532"/>
    </source>
</evidence>
<evidence type="ECO:0000256" key="5">
    <source>
        <dbReference type="ARBA" id="ARBA00022490"/>
    </source>
</evidence>
<feature type="compositionally biased region" description="Polar residues" evidence="9">
    <location>
        <begin position="9"/>
        <end position="26"/>
    </location>
</feature>
<feature type="region of interest" description="Disordered" evidence="9">
    <location>
        <begin position="219"/>
        <end position="332"/>
    </location>
</feature>
<dbReference type="GO" id="GO:0006614">
    <property type="term" value="P:SRP-dependent cotranslational protein targeting to membrane"/>
    <property type="evidence" value="ECO:0007669"/>
    <property type="project" value="InterPro"/>
</dbReference>
<comment type="similarity">
    <text evidence="3">Belongs to the SRP72 family.</text>
</comment>
<dbReference type="STRING" id="436010.A0A165WI59"/>
<dbReference type="GO" id="GO:0005783">
    <property type="term" value="C:endoplasmic reticulum"/>
    <property type="evidence" value="ECO:0007669"/>
    <property type="project" value="UniProtKB-SubCell"/>
</dbReference>
<feature type="compositionally biased region" description="Basic and acidic residues" evidence="9">
    <location>
        <begin position="273"/>
        <end position="283"/>
    </location>
</feature>
<evidence type="ECO:0000256" key="6">
    <source>
        <dbReference type="ARBA" id="ARBA00022824"/>
    </source>
</evidence>
<comment type="subcellular location">
    <subcellularLocation>
        <location evidence="2">Cytoplasm</location>
    </subcellularLocation>
    <subcellularLocation>
        <location evidence="1">Endoplasmic reticulum</location>
    </subcellularLocation>
</comment>
<keyword evidence="8" id="KW-0687">Ribonucleoprotein</keyword>
<dbReference type="GO" id="GO:0005786">
    <property type="term" value="C:signal recognition particle, endoplasmic reticulum targeting"/>
    <property type="evidence" value="ECO:0007669"/>
    <property type="project" value="UniProtKB-KW"/>
</dbReference>
<name>A0A165WI59_9AGAM</name>
<dbReference type="EMBL" id="KV417744">
    <property type="protein sequence ID" value="KZP07652.1"/>
    <property type="molecule type" value="Genomic_DNA"/>
</dbReference>
<accession>A0A165WI59</accession>
<dbReference type="Gene3D" id="1.25.40.10">
    <property type="entry name" value="Tetratricopeptide repeat domain"/>
    <property type="match status" value="1"/>
</dbReference>
<evidence type="ECO:0000313" key="11">
    <source>
        <dbReference type="EMBL" id="KZP07652.1"/>
    </source>
</evidence>
<evidence type="ECO:0000256" key="3">
    <source>
        <dbReference type="ARBA" id="ARBA00007676"/>
    </source>
</evidence>
<keyword evidence="7" id="KW-0733">Signal recognition particle</keyword>
<dbReference type="InterPro" id="IPR026270">
    <property type="entry name" value="SRP72"/>
</dbReference>
<proteinExistence type="inferred from homology"/>
<evidence type="ECO:0000256" key="9">
    <source>
        <dbReference type="SAM" id="MobiDB-lite"/>
    </source>
</evidence>
<dbReference type="AlphaFoldDB" id="A0A165WI59"/>